<keyword evidence="3" id="KW-1185">Reference proteome</keyword>
<feature type="region of interest" description="Disordered" evidence="1">
    <location>
        <begin position="85"/>
        <end position="105"/>
    </location>
</feature>
<accession>A0A448WBQ0</accession>
<feature type="compositionally biased region" description="Low complexity" evidence="1">
    <location>
        <begin position="632"/>
        <end position="647"/>
    </location>
</feature>
<gene>
    <name evidence="2" type="ORF">PXEA_LOCUS1248</name>
</gene>
<protein>
    <submittedName>
        <fullName evidence="2">Uncharacterized protein</fullName>
    </submittedName>
</protein>
<feature type="region of interest" description="Disordered" evidence="1">
    <location>
        <begin position="601"/>
        <end position="661"/>
    </location>
</feature>
<evidence type="ECO:0000313" key="2">
    <source>
        <dbReference type="EMBL" id="VEL07808.1"/>
    </source>
</evidence>
<organism evidence="2 3">
    <name type="scientific">Protopolystoma xenopodis</name>
    <dbReference type="NCBI Taxonomy" id="117903"/>
    <lineage>
        <taxon>Eukaryota</taxon>
        <taxon>Metazoa</taxon>
        <taxon>Spiralia</taxon>
        <taxon>Lophotrochozoa</taxon>
        <taxon>Platyhelminthes</taxon>
        <taxon>Monogenea</taxon>
        <taxon>Polyopisthocotylea</taxon>
        <taxon>Polystomatidea</taxon>
        <taxon>Polystomatidae</taxon>
        <taxon>Protopolystoma</taxon>
    </lineage>
</organism>
<feature type="compositionally biased region" description="Polar residues" evidence="1">
    <location>
        <begin position="616"/>
        <end position="630"/>
    </location>
</feature>
<proteinExistence type="predicted"/>
<evidence type="ECO:0000256" key="1">
    <source>
        <dbReference type="SAM" id="MobiDB-lite"/>
    </source>
</evidence>
<sequence length="661" mass="70860">MGLDPITGVAVEDGGSVVSHGRIMTIGDGRDSNIYSGSDSALNRVAKKPLSFTMAPEKQLTDSFGPCESCDLDTTPDLGLPSIRSRSLAKSEPTATINATDAAKSATETDFDEQFWASAERVYQMNNDGDKINLNGHTLLHNSDCQTDSILPVTDFGDIVFTTRHELIKCTNPEIEETIGDYIGPENAAKPESDYSQALLLNNAQHVESLRNGGLDNNTAMHELASPVHQNTTAGISDSFRLPTPPPSLLFPSICCCATSTLTSTQTSPTSSTSLLRPLDYMPSAELANTTIGTPISPRSTQAAQQIVESELSPADSSFDYGYTGARISGTLTDVYSPVLDSHPIPPCSIASSMLRSSDVHLSNLQSVCEAQSLQPTLMNTFSSLEEEAKVRLRQDGGKLNSLVLCANEDDTQPGAKPLGRGPIGVPIRRPVLQRWLDGTSYQYSHPNINCSEVIDCHSGTSQDTLPSRLREPKENGPNSISVASQTLPFETKERSSQAMRHLLLGVEYSRKEEGMIHVHTDEGQGQHIRRLSTNGTGISLLATSDTLGAPSPTSDLLEVSQANCNETCRAYLSPINTSDSFVNSTAEKKIALGCMVTAPSQEPKADSVRPMTGIKSRSQSINNLASEQQGKAESSGLASKSGSLASLRKDLSESDVHREV</sequence>
<evidence type="ECO:0000313" key="3">
    <source>
        <dbReference type="Proteomes" id="UP000784294"/>
    </source>
</evidence>
<reference evidence="2" key="1">
    <citation type="submission" date="2018-11" db="EMBL/GenBank/DDBJ databases">
        <authorList>
            <consortium name="Pathogen Informatics"/>
        </authorList>
    </citation>
    <scope>NUCLEOTIDE SEQUENCE</scope>
</reference>
<dbReference type="Proteomes" id="UP000784294">
    <property type="component" value="Unassembled WGS sequence"/>
</dbReference>
<dbReference type="EMBL" id="CAAALY010002506">
    <property type="protein sequence ID" value="VEL07808.1"/>
    <property type="molecule type" value="Genomic_DNA"/>
</dbReference>
<name>A0A448WBQ0_9PLAT</name>
<feature type="region of interest" description="Disordered" evidence="1">
    <location>
        <begin position="460"/>
        <end position="485"/>
    </location>
</feature>
<feature type="compositionally biased region" description="Basic and acidic residues" evidence="1">
    <location>
        <begin position="648"/>
        <end position="661"/>
    </location>
</feature>
<comment type="caution">
    <text evidence="2">The sequence shown here is derived from an EMBL/GenBank/DDBJ whole genome shotgun (WGS) entry which is preliminary data.</text>
</comment>
<dbReference type="AlphaFoldDB" id="A0A448WBQ0"/>